<keyword evidence="3" id="KW-0560">Oxidoreductase</keyword>
<proteinExistence type="inferred from homology"/>
<dbReference type="FunFam" id="3.20.20.70:FF:000059">
    <property type="entry name" value="N-ethylmaleimide reductase, FMN-linked"/>
    <property type="match status" value="1"/>
</dbReference>
<comment type="similarity">
    <text evidence="2">Belongs to the NADH:flavin oxidoreductase/NADH oxidase family.</text>
</comment>
<dbReference type="PANTHER" id="PTHR22893:SF91">
    <property type="entry name" value="NADPH DEHYDROGENASE 2-RELATED"/>
    <property type="match status" value="1"/>
</dbReference>
<evidence type="ECO:0000313" key="7">
    <source>
        <dbReference type="Proteomes" id="UP000002171"/>
    </source>
</evidence>
<name>A0A7U8C741_NEPCE</name>
<dbReference type="Proteomes" id="UP000002171">
    <property type="component" value="Unassembled WGS sequence"/>
</dbReference>
<gene>
    <name evidence="6" type="ORF">MED92_06721</name>
</gene>
<evidence type="ECO:0000259" key="5">
    <source>
        <dbReference type="Pfam" id="PF00724"/>
    </source>
</evidence>
<dbReference type="SUPFAM" id="SSF51395">
    <property type="entry name" value="FMN-linked oxidoreductases"/>
    <property type="match status" value="1"/>
</dbReference>
<dbReference type="PANTHER" id="PTHR22893">
    <property type="entry name" value="NADH OXIDOREDUCTASE-RELATED"/>
    <property type="match status" value="1"/>
</dbReference>
<evidence type="ECO:0000256" key="1">
    <source>
        <dbReference type="ARBA" id="ARBA00001917"/>
    </source>
</evidence>
<evidence type="ECO:0000256" key="2">
    <source>
        <dbReference type="ARBA" id="ARBA00005979"/>
    </source>
</evidence>
<dbReference type="InterPro" id="IPR045247">
    <property type="entry name" value="Oye-like"/>
</dbReference>
<dbReference type="OrthoDB" id="8523426at2"/>
<sequence>MSSESNLFSPATLGSVELKNRILMAPLTRARSEAEHVPGELIAQHYADRASAGLIIAEATMAMENCCAFINEPGIYSQAQIEGWKKVTDAVHQAGGKIFLQLWHGGRACHPDLNNSIQPIAPSAIAIEDEVYTREGKKPYTVPRAMTLEDISDVIAGFKQAAINAKEAAFDGVEVHGANGYLLDSFLRDSSNKRQDNYGGNVENRARLLLEVLDVVCDVWGSDKVGIRTSPLNGFNSMSDSDPEGHTRWLAKQLNGRNLAYWHLMRSDFLGQQTGDVIAAANEFYKGNLIGNMGYNLEEANRSVSAGDLTAVAFGVPFIANPDLVERFQNGAALNEANPTTFYTRGPEGYNDYPTLSA</sequence>
<feature type="region of interest" description="Disordered" evidence="4">
    <location>
        <begin position="339"/>
        <end position="358"/>
    </location>
</feature>
<evidence type="ECO:0000256" key="4">
    <source>
        <dbReference type="SAM" id="MobiDB-lite"/>
    </source>
</evidence>
<dbReference type="GO" id="GO:0016628">
    <property type="term" value="F:oxidoreductase activity, acting on the CH-CH group of donors, NAD or NADP as acceptor"/>
    <property type="evidence" value="ECO:0007669"/>
    <property type="project" value="UniProtKB-ARBA"/>
</dbReference>
<dbReference type="CDD" id="cd02933">
    <property type="entry name" value="OYE_like_FMN"/>
    <property type="match status" value="1"/>
</dbReference>
<dbReference type="InterPro" id="IPR013785">
    <property type="entry name" value="Aldolase_TIM"/>
</dbReference>
<comment type="cofactor">
    <cofactor evidence="1">
        <name>FMN</name>
        <dbReference type="ChEBI" id="CHEBI:58210"/>
    </cofactor>
</comment>
<evidence type="ECO:0000256" key="3">
    <source>
        <dbReference type="ARBA" id="ARBA00023002"/>
    </source>
</evidence>
<dbReference type="Pfam" id="PF00724">
    <property type="entry name" value="Oxidored_FMN"/>
    <property type="match status" value="1"/>
</dbReference>
<feature type="domain" description="NADH:flavin oxidoreductase/NADH oxidase N-terminal" evidence="5">
    <location>
        <begin position="7"/>
        <end position="334"/>
    </location>
</feature>
<evidence type="ECO:0000313" key="6">
    <source>
        <dbReference type="EMBL" id="EAR62790.1"/>
    </source>
</evidence>
<dbReference type="AlphaFoldDB" id="A0A7U8C741"/>
<accession>A0A7U8C741</accession>
<dbReference type="InterPro" id="IPR001155">
    <property type="entry name" value="OxRdtase_FMN_N"/>
</dbReference>
<keyword evidence="7" id="KW-1185">Reference proteome</keyword>
<dbReference type="GO" id="GO:0005829">
    <property type="term" value="C:cytosol"/>
    <property type="evidence" value="ECO:0007669"/>
    <property type="project" value="UniProtKB-ARBA"/>
</dbReference>
<dbReference type="GO" id="GO:0010181">
    <property type="term" value="F:FMN binding"/>
    <property type="evidence" value="ECO:0007669"/>
    <property type="project" value="InterPro"/>
</dbReference>
<comment type="caution">
    <text evidence="6">The sequence shown here is derived from an EMBL/GenBank/DDBJ whole genome shotgun (WGS) entry which is preliminary data.</text>
</comment>
<dbReference type="RefSeq" id="WP_007021808.1">
    <property type="nucleotide sequence ID" value="NZ_CH724126.1"/>
</dbReference>
<protein>
    <submittedName>
        <fullName evidence="6">NADH:flavin oxidoreductase/NADH oxidase</fullName>
    </submittedName>
</protein>
<reference evidence="6 7" key="1">
    <citation type="submission" date="2006-02" db="EMBL/GenBank/DDBJ databases">
        <authorList>
            <person name="Pinhassi J."/>
            <person name="Pedros-Alio C."/>
            <person name="Ferriera S."/>
            <person name="Johnson J."/>
            <person name="Kravitz S."/>
            <person name="Halpern A."/>
            <person name="Remington K."/>
            <person name="Beeson K."/>
            <person name="Tran B."/>
            <person name="Rogers Y.-H."/>
            <person name="Friedman R."/>
            <person name="Venter J.C."/>
        </authorList>
    </citation>
    <scope>NUCLEOTIDE SEQUENCE [LARGE SCALE GENOMIC DNA]</scope>
    <source>
        <strain evidence="6 7">MED92</strain>
    </source>
</reference>
<dbReference type="EMBL" id="AAOW01000001">
    <property type="protein sequence ID" value="EAR62790.1"/>
    <property type="molecule type" value="Genomic_DNA"/>
</dbReference>
<organism evidence="6 7">
    <name type="scientific">Neptuniibacter caesariensis</name>
    <dbReference type="NCBI Taxonomy" id="207954"/>
    <lineage>
        <taxon>Bacteria</taxon>
        <taxon>Pseudomonadati</taxon>
        <taxon>Pseudomonadota</taxon>
        <taxon>Gammaproteobacteria</taxon>
        <taxon>Oceanospirillales</taxon>
        <taxon>Oceanospirillaceae</taxon>
        <taxon>Neptuniibacter</taxon>
    </lineage>
</organism>
<dbReference type="Gene3D" id="3.20.20.70">
    <property type="entry name" value="Aldolase class I"/>
    <property type="match status" value="1"/>
</dbReference>